<feature type="non-terminal residue" evidence="1">
    <location>
        <position position="1"/>
    </location>
</feature>
<feature type="non-terminal residue" evidence="1">
    <location>
        <position position="69"/>
    </location>
</feature>
<protein>
    <submittedName>
        <fullName evidence="1">Calcium channel, voltage-dependent, L type, alpha 1F subunit</fullName>
    </submittedName>
</protein>
<dbReference type="EMBL" id="HAEA01011616">
    <property type="protein sequence ID" value="SBQ40096.1"/>
    <property type="molecule type" value="Transcribed_RNA"/>
</dbReference>
<dbReference type="AlphaFoldDB" id="A0A1A8E3L1"/>
<organism evidence="1">
    <name type="scientific">Nothobranchius kadleci</name>
    <name type="common">African annual killifish</name>
    <dbReference type="NCBI Taxonomy" id="1051664"/>
    <lineage>
        <taxon>Eukaryota</taxon>
        <taxon>Metazoa</taxon>
        <taxon>Chordata</taxon>
        <taxon>Craniata</taxon>
        <taxon>Vertebrata</taxon>
        <taxon>Euteleostomi</taxon>
        <taxon>Actinopterygii</taxon>
        <taxon>Neopterygii</taxon>
        <taxon>Teleostei</taxon>
        <taxon>Neoteleostei</taxon>
        <taxon>Acanthomorphata</taxon>
        <taxon>Ovalentaria</taxon>
        <taxon>Atherinomorphae</taxon>
        <taxon>Cyprinodontiformes</taxon>
        <taxon>Nothobranchiidae</taxon>
        <taxon>Nothobranchius</taxon>
    </lineage>
</organism>
<accession>A0A1A8E3L1</accession>
<gene>
    <name evidence="1" type="primary">CACNA1F</name>
</gene>
<reference evidence="1" key="2">
    <citation type="submission" date="2016-06" db="EMBL/GenBank/DDBJ databases">
        <title>The genome of a short-lived fish provides insights into sex chromosome evolution and the genetic control of aging.</title>
        <authorList>
            <person name="Reichwald K."/>
            <person name="Felder M."/>
            <person name="Petzold A."/>
            <person name="Koch P."/>
            <person name="Groth M."/>
            <person name="Platzer M."/>
        </authorList>
    </citation>
    <scope>NUCLEOTIDE SEQUENCE</scope>
    <source>
        <tissue evidence="1">Brain</tissue>
    </source>
</reference>
<reference evidence="1" key="1">
    <citation type="submission" date="2016-05" db="EMBL/GenBank/DDBJ databases">
        <authorList>
            <person name="Lavstsen T."/>
            <person name="Jespersen J.S."/>
        </authorList>
    </citation>
    <scope>NUCLEOTIDE SEQUENCE</scope>
    <source>
        <tissue evidence="1">Brain</tissue>
    </source>
</reference>
<evidence type="ECO:0000313" key="1">
    <source>
        <dbReference type="EMBL" id="SBQ40096.1"/>
    </source>
</evidence>
<proteinExistence type="predicted"/>
<name>A0A1A8E3L1_NOTKA</name>
<sequence length="69" mass="7990">FFWPTYSTTNLRWVRNNSGAGWSFSLTQTSREAEIKSHSLFPFPVLILKPCHVVGVYPLNYLCILQQKT</sequence>